<protein>
    <submittedName>
        <fullName evidence="1">Uncharacterized protein</fullName>
    </submittedName>
</protein>
<evidence type="ECO:0000313" key="1">
    <source>
        <dbReference type="EMBL" id="JAE17097.1"/>
    </source>
</evidence>
<accession>A0A0A9FXY3</accession>
<name>A0A0A9FXY3_ARUDO</name>
<sequence>MQQVQGRHSVSLQSHTMLCSPKEMHFSARLKLPH</sequence>
<organism evidence="1">
    <name type="scientific">Arundo donax</name>
    <name type="common">Giant reed</name>
    <name type="synonym">Donax arundinaceus</name>
    <dbReference type="NCBI Taxonomy" id="35708"/>
    <lineage>
        <taxon>Eukaryota</taxon>
        <taxon>Viridiplantae</taxon>
        <taxon>Streptophyta</taxon>
        <taxon>Embryophyta</taxon>
        <taxon>Tracheophyta</taxon>
        <taxon>Spermatophyta</taxon>
        <taxon>Magnoliopsida</taxon>
        <taxon>Liliopsida</taxon>
        <taxon>Poales</taxon>
        <taxon>Poaceae</taxon>
        <taxon>PACMAD clade</taxon>
        <taxon>Arundinoideae</taxon>
        <taxon>Arundineae</taxon>
        <taxon>Arundo</taxon>
    </lineage>
</organism>
<reference evidence="1" key="2">
    <citation type="journal article" date="2015" name="Data Brief">
        <title>Shoot transcriptome of the giant reed, Arundo donax.</title>
        <authorList>
            <person name="Barrero R.A."/>
            <person name="Guerrero F.D."/>
            <person name="Moolhuijzen P."/>
            <person name="Goolsby J.A."/>
            <person name="Tidwell J."/>
            <person name="Bellgard S.E."/>
            <person name="Bellgard M.I."/>
        </authorList>
    </citation>
    <scope>NUCLEOTIDE SEQUENCE</scope>
    <source>
        <tissue evidence="1">Shoot tissue taken approximately 20 cm above the soil surface</tissue>
    </source>
</reference>
<reference evidence="1" key="1">
    <citation type="submission" date="2014-09" db="EMBL/GenBank/DDBJ databases">
        <authorList>
            <person name="Magalhaes I.L.F."/>
            <person name="Oliveira U."/>
            <person name="Santos F.R."/>
            <person name="Vidigal T.H.D.A."/>
            <person name="Brescovit A.D."/>
            <person name="Santos A.J."/>
        </authorList>
    </citation>
    <scope>NUCLEOTIDE SEQUENCE</scope>
    <source>
        <tissue evidence="1">Shoot tissue taken approximately 20 cm above the soil surface</tissue>
    </source>
</reference>
<dbReference type="EMBL" id="GBRH01180799">
    <property type="protein sequence ID" value="JAE17097.1"/>
    <property type="molecule type" value="Transcribed_RNA"/>
</dbReference>
<dbReference type="AlphaFoldDB" id="A0A0A9FXY3"/>
<proteinExistence type="predicted"/>